<name>A0A1G9JDE3_9ACTN</name>
<feature type="domain" description="Exonuclease" evidence="5">
    <location>
        <begin position="43"/>
        <end position="218"/>
    </location>
</feature>
<feature type="region of interest" description="Disordered" evidence="4">
    <location>
        <begin position="1"/>
        <end position="25"/>
    </location>
</feature>
<accession>A0A1G9JDE3</accession>
<dbReference type="InterPro" id="IPR012337">
    <property type="entry name" value="RNaseH-like_sf"/>
</dbReference>
<dbReference type="AlphaFoldDB" id="A0A1G9JDE3"/>
<keyword evidence="2" id="KW-0378">Hydrolase</keyword>
<dbReference type="InterPro" id="IPR036397">
    <property type="entry name" value="RNaseH_sf"/>
</dbReference>
<dbReference type="SUPFAM" id="SSF53098">
    <property type="entry name" value="Ribonuclease H-like"/>
    <property type="match status" value="1"/>
</dbReference>
<evidence type="ECO:0000256" key="2">
    <source>
        <dbReference type="ARBA" id="ARBA00022801"/>
    </source>
</evidence>
<dbReference type="PANTHER" id="PTHR30231">
    <property type="entry name" value="DNA POLYMERASE III SUBUNIT EPSILON"/>
    <property type="match status" value="1"/>
</dbReference>
<protein>
    <submittedName>
        <fullName evidence="6">DNA polymerase-3 subunit epsilon</fullName>
    </submittedName>
</protein>
<dbReference type="CDD" id="cd06127">
    <property type="entry name" value="DEDDh"/>
    <property type="match status" value="1"/>
</dbReference>
<evidence type="ECO:0000256" key="3">
    <source>
        <dbReference type="ARBA" id="ARBA00022839"/>
    </source>
</evidence>
<keyword evidence="3" id="KW-0269">Exonuclease</keyword>
<dbReference type="RefSeq" id="WP_093249875.1">
    <property type="nucleotide sequence ID" value="NZ_FNGP01000002.1"/>
</dbReference>
<evidence type="ECO:0000256" key="4">
    <source>
        <dbReference type="SAM" id="MobiDB-lite"/>
    </source>
</evidence>
<dbReference type="EMBL" id="FNGP01000002">
    <property type="protein sequence ID" value="SDL35226.1"/>
    <property type="molecule type" value="Genomic_DNA"/>
</dbReference>
<dbReference type="InterPro" id="IPR013520">
    <property type="entry name" value="Ribonucl_H"/>
</dbReference>
<dbReference type="PANTHER" id="PTHR30231:SF4">
    <property type="entry name" value="PROTEIN NEN2"/>
    <property type="match status" value="1"/>
</dbReference>
<dbReference type="OrthoDB" id="190275at2"/>
<keyword evidence="1" id="KW-0540">Nuclease</keyword>
<reference evidence="6 7" key="1">
    <citation type="submission" date="2016-10" db="EMBL/GenBank/DDBJ databases">
        <authorList>
            <person name="de Groot N.N."/>
        </authorList>
    </citation>
    <scope>NUCLEOTIDE SEQUENCE [LARGE SCALE GENOMIC DNA]</scope>
    <source>
        <strain evidence="6 7">CGMCC 1.9159</strain>
    </source>
</reference>
<keyword evidence="7" id="KW-1185">Reference proteome</keyword>
<evidence type="ECO:0000259" key="5">
    <source>
        <dbReference type="SMART" id="SM00479"/>
    </source>
</evidence>
<dbReference type="GO" id="GO:0005829">
    <property type="term" value="C:cytosol"/>
    <property type="evidence" value="ECO:0007669"/>
    <property type="project" value="TreeGrafter"/>
</dbReference>
<dbReference type="STRING" id="686624.SAMN04488242_1172"/>
<evidence type="ECO:0000313" key="6">
    <source>
        <dbReference type="EMBL" id="SDL35226.1"/>
    </source>
</evidence>
<dbReference type="Proteomes" id="UP000199475">
    <property type="component" value="Unassembled WGS sequence"/>
</dbReference>
<evidence type="ECO:0000256" key="1">
    <source>
        <dbReference type="ARBA" id="ARBA00022722"/>
    </source>
</evidence>
<sequence>MALFRGSHERRRRHGLDRAPEGPVRDFLAVPAPSPRTPLGDLPLLAIDLETTGLDAESDRILSIGFVPVDGREIRLGGAREIVVRAGSGEGVGDSATVHGLTDDVVAAGVPLTDALAATLRALEGRVLLAHHAAIETGFLARACERAFGARPLFVAVDTVLLGRELLAPGDEDVPPGRLRLDALRSQFGLPRYRAHNALSDALACGELYLALTQELGATRLQQVSVR</sequence>
<gene>
    <name evidence="6" type="ORF">SAMN04488242_1172</name>
</gene>
<dbReference type="Gene3D" id="3.30.420.10">
    <property type="entry name" value="Ribonuclease H-like superfamily/Ribonuclease H"/>
    <property type="match status" value="1"/>
</dbReference>
<dbReference type="GO" id="GO:0003676">
    <property type="term" value="F:nucleic acid binding"/>
    <property type="evidence" value="ECO:0007669"/>
    <property type="project" value="InterPro"/>
</dbReference>
<dbReference type="Pfam" id="PF00929">
    <property type="entry name" value="RNase_T"/>
    <property type="match status" value="1"/>
</dbReference>
<proteinExistence type="predicted"/>
<dbReference type="GO" id="GO:0008408">
    <property type="term" value="F:3'-5' exonuclease activity"/>
    <property type="evidence" value="ECO:0007669"/>
    <property type="project" value="TreeGrafter"/>
</dbReference>
<dbReference type="SMART" id="SM00479">
    <property type="entry name" value="EXOIII"/>
    <property type="match status" value="1"/>
</dbReference>
<organism evidence="6 7">
    <name type="scientific">Tessaracoccus oleiagri</name>
    <dbReference type="NCBI Taxonomy" id="686624"/>
    <lineage>
        <taxon>Bacteria</taxon>
        <taxon>Bacillati</taxon>
        <taxon>Actinomycetota</taxon>
        <taxon>Actinomycetes</taxon>
        <taxon>Propionibacteriales</taxon>
        <taxon>Propionibacteriaceae</taxon>
        <taxon>Tessaracoccus</taxon>
    </lineage>
</organism>
<evidence type="ECO:0000313" key="7">
    <source>
        <dbReference type="Proteomes" id="UP000199475"/>
    </source>
</evidence>